<comment type="caution">
    <text evidence="4">The sequence shown here is derived from an EMBL/GenBank/DDBJ whole genome shotgun (WGS) entry which is preliminary data.</text>
</comment>
<dbReference type="PANTHER" id="PTHR43214:SF43">
    <property type="entry name" value="TWO-COMPONENT RESPONSE REGULATOR"/>
    <property type="match status" value="1"/>
</dbReference>
<dbReference type="Gene3D" id="3.40.50.2300">
    <property type="match status" value="1"/>
</dbReference>
<feature type="compositionally biased region" description="Basic and acidic residues" evidence="2">
    <location>
        <begin position="1"/>
        <end position="13"/>
    </location>
</feature>
<dbReference type="InterPro" id="IPR000792">
    <property type="entry name" value="Tscrpt_reg_LuxR_C"/>
</dbReference>
<dbReference type="GO" id="GO:0006355">
    <property type="term" value="P:regulation of DNA-templated transcription"/>
    <property type="evidence" value="ECO:0007669"/>
    <property type="project" value="InterPro"/>
</dbReference>
<dbReference type="InterPro" id="IPR016032">
    <property type="entry name" value="Sig_transdc_resp-reg_C-effctor"/>
</dbReference>
<dbReference type="InterPro" id="IPR039420">
    <property type="entry name" value="WalR-like"/>
</dbReference>
<feature type="region of interest" description="Disordered" evidence="2">
    <location>
        <begin position="1"/>
        <end position="24"/>
    </location>
</feature>
<evidence type="ECO:0000256" key="1">
    <source>
        <dbReference type="ARBA" id="ARBA00023125"/>
    </source>
</evidence>
<keyword evidence="1 4" id="KW-0238">DNA-binding</keyword>
<evidence type="ECO:0000256" key="2">
    <source>
        <dbReference type="SAM" id="MobiDB-lite"/>
    </source>
</evidence>
<evidence type="ECO:0000259" key="3">
    <source>
        <dbReference type="PROSITE" id="PS50043"/>
    </source>
</evidence>
<dbReference type="GO" id="GO:0003677">
    <property type="term" value="F:DNA binding"/>
    <property type="evidence" value="ECO:0007669"/>
    <property type="project" value="UniProtKB-KW"/>
</dbReference>
<dbReference type="PANTHER" id="PTHR43214">
    <property type="entry name" value="TWO-COMPONENT RESPONSE REGULATOR"/>
    <property type="match status" value="1"/>
</dbReference>
<feature type="domain" description="HTH luxR-type" evidence="3">
    <location>
        <begin position="159"/>
        <end position="224"/>
    </location>
</feature>
<dbReference type="EMBL" id="QNTT01000011">
    <property type="protein sequence ID" value="RBA37911.1"/>
    <property type="molecule type" value="Genomic_DNA"/>
</dbReference>
<evidence type="ECO:0000313" key="4">
    <source>
        <dbReference type="EMBL" id="RBA37911.1"/>
    </source>
</evidence>
<proteinExistence type="predicted"/>
<dbReference type="Proteomes" id="UP000252187">
    <property type="component" value="Unassembled WGS sequence"/>
</dbReference>
<dbReference type="SUPFAM" id="SSF46894">
    <property type="entry name" value="C-terminal effector domain of the bipartite response regulators"/>
    <property type="match status" value="1"/>
</dbReference>
<reference evidence="4 5" key="1">
    <citation type="submission" date="2018-06" db="EMBL/GenBank/DDBJ databases">
        <title>Whole genome sequencing of four bacterial strains from South Shetland trench revealing bio-synthetic gene clusters.</title>
        <authorList>
            <person name="Abdel-Mageed W.M."/>
            <person name="Lehri B."/>
            <person name="Jarmusch S.A."/>
            <person name="Miranda K."/>
            <person name="Goodfellow M."/>
            <person name="Jaspars M."/>
            <person name="Karlyshev A.V."/>
        </authorList>
    </citation>
    <scope>NUCLEOTIDE SEQUENCE [LARGE SCALE GENOMIC DNA]</scope>
    <source>
        <strain evidence="4 5">SST1</strain>
    </source>
</reference>
<dbReference type="SMART" id="SM00421">
    <property type="entry name" value="HTH_LUXR"/>
    <property type="match status" value="1"/>
</dbReference>
<dbReference type="CDD" id="cd06170">
    <property type="entry name" value="LuxR_C_like"/>
    <property type="match status" value="1"/>
</dbReference>
<gene>
    <name evidence="4" type="ORF">DQ226_06110</name>
</gene>
<dbReference type="PROSITE" id="PS50043">
    <property type="entry name" value="HTH_LUXR_2"/>
    <property type="match status" value="1"/>
</dbReference>
<dbReference type="AlphaFoldDB" id="A0A365PBQ5"/>
<dbReference type="Pfam" id="PF00196">
    <property type="entry name" value="GerE"/>
    <property type="match status" value="1"/>
</dbReference>
<protein>
    <submittedName>
        <fullName evidence="4">DNA-binding response regulator</fullName>
    </submittedName>
</protein>
<sequence length="229" mass="24386">MRDAHCHFGDPTRRPRGCGASVPSPVNTSGAVGASTQFRAIRVSALAVRSESWRSRGVTSGAASVDVALYDSFTSSLGKDTRLRTLLQDPTIASLAVDTVYSFTSDPAAVRDSLNAGAHRFLSKSLTAPELVSGIEQIAAGNRVTLTGTGLPIMGPDRWPAKDAGLSHGEAEVVSLIVQGLSNDQIAEQRYLSLNTVKTYVRSAYRKMDVTTRAQAVAWGIENGLKPER</sequence>
<name>A0A365PBQ5_9ACTN</name>
<dbReference type="PRINTS" id="PR00038">
    <property type="entry name" value="HTHLUXR"/>
</dbReference>
<evidence type="ECO:0000313" key="5">
    <source>
        <dbReference type="Proteomes" id="UP000252187"/>
    </source>
</evidence>
<accession>A0A365PBQ5</accession>
<organism evidence="4 5">
    <name type="scientific">Dietzia maris</name>
    <dbReference type="NCBI Taxonomy" id="37915"/>
    <lineage>
        <taxon>Bacteria</taxon>
        <taxon>Bacillati</taxon>
        <taxon>Actinomycetota</taxon>
        <taxon>Actinomycetes</taxon>
        <taxon>Mycobacteriales</taxon>
        <taxon>Dietziaceae</taxon>
        <taxon>Dietzia</taxon>
    </lineage>
</organism>